<feature type="active site" description="Proton donor" evidence="8">
    <location>
        <position position="215"/>
    </location>
</feature>
<feature type="active site" evidence="8">
    <location>
        <position position="142"/>
    </location>
</feature>
<dbReference type="GO" id="GO:0008270">
    <property type="term" value="F:zinc ion binding"/>
    <property type="evidence" value="ECO:0007669"/>
    <property type="project" value="UniProtKB-UniRule"/>
</dbReference>
<dbReference type="EC" id="3.4.-.-" evidence="8"/>
<dbReference type="Proteomes" id="UP000295543">
    <property type="component" value="Unassembled WGS sequence"/>
</dbReference>
<evidence type="ECO:0000259" key="10">
    <source>
        <dbReference type="Pfam" id="PF01435"/>
    </source>
</evidence>
<comment type="caution">
    <text evidence="11">The sequence shown here is derived from an EMBL/GenBank/DDBJ whole genome shotgun (WGS) entry which is preliminary data.</text>
</comment>
<evidence type="ECO:0000313" key="12">
    <source>
        <dbReference type="Proteomes" id="UP000295543"/>
    </source>
</evidence>
<dbReference type="Gene3D" id="1.25.40.10">
    <property type="entry name" value="Tetratricopeptide repeat domain"/>
    <property type="match status" value="1"/>
</dbReference>
<protein>
    <recommendedName>
        <fullName evidence="8">Putative beta-barrel assembly-enhancing protease</fullName>
        <ecNumber evidence="8">3.4.-.-</ecNumber>
    </recommendedName>
</protein>
<accession>A0A4R5UDS6</accession>
<feature type="domain" description="Peptidase M48" evidence="10">
    <location>
        <begin position="76"/>
        <end position="274"/>
    </location>
</feature>
<dbReference type="InterPro" id="IPR011990">
    <property type="entry name" value="TPR-like_helical_dom_sf"/>
</dbReference>
<dbReference type="EMBL" id="SMTG01000002">
    <property type="protein sequence ID" value="TDK33434.1"/>
    <property type="molecule type" value="Genomic_DNA"/>
</dbReference>
<reference evidence="11 12" key="1">
    <citation type="submission" date="2019-03" db="EMBL/GenBank/DDBJ databases">
        <title>Luteimonas zhaokaii sp.nov., isolated from the rectal contents of Plateau pika in Yushu, Qinghai Province, China.</title>
        <authorList>
            <person name="Zhang G."/>
        </authorList>
    </citation>
    <scope>NUCLEOTIDE SEQUENCE [LARGE SCALE GENOMIC DNA]</scope>
    <source>
        <strain evidence="11 12">THG-MD21</strain>
    </source>
</reference>
<comment type="cofactor">
    <cofactor evidence="8">
        <name>Zn(2+)</name>
        <dbReference type="ChEBI" id="CHEBI:29105"/>
    </cofactor>
    <text evidence="8">Binds 1 zinc ion per subunit.</text>
</comment>
<evidence type="ECO:0000313" key="11">
    <source>
        <dbReference type="EMBL" id="TDK33434.1"/>
    </source>
</evidence>
<gene>
    <name evidence="11" type="ORF">E2F49_05305</name>
</gene>
<feature type="compositionally biased region" description="Polar residues" evidence="9">
    <location>
        <begin position="281"/>
        <end position="293"/>
    </location>
</feature>
<keyword evidence="7 8" id="KW-0482">Metalloprotease</keyword>
<sequence length="557" mass="60820" precursor="true">MRRLPPVPRPARFRLLPPVAALVLATAAVCAPAQDTRLPDIGSSAGTVLSPAKQSEYGQMLLAQLRHYNYVLEDPLVDGWLRTTGNRLAASSDQPQQAFTFFMMRDRSINAFATLGGYVGMNAGLVLAAETEDEVAAVLAHEVAHVTQSHVLRGVERAQRDQVPMLLAMLGAIAAASQSSSSSSDDAAMAIIAGAQGLALQRQIDYTRSNESEADRLGIRTLSRAGYDPEGMASMFERMQSVSRTNQGGDRERLPDYLRTHPVTTTRISEARDRAERMNRETVTSTVRTPTGSRTERAPIEGGYEAPLRAMDNPLLPASFRLDPAAARAIDGSQFGWARERLRVLSANTPAAAIREYEAMRRSGALSDAERYGLAIARLRSNDLDGAGKALNELLAEHPGDMWLTLGVAETDARAGRTAAADRRFDDLLERMPRHPAVVLTYAAMLAERNTPEAGTRAQAILRPLLNASGGDPAFQRAFARASEMAGDPVRAGEAWAEAAYLGGRPEQALIQLNTLKKREDLDYYARTRIDARIAAITPQVLELRRQGIRDEDLRRR</sequence>
<proteinExistence type="inferred from homology"/>
<feature type="compositionally biased region" description="Basic and acidic residues" evidence="9">
    <location>
        <begin position="271"/>
        <end position="280"/>
    </location>
</feature>
<evidence type="ECO:0000256" key="4">
    <source>
        <dbReference type="ARBA" id="ARBA00022764"/>
    </source>
</evidence>
<keyword evidence="1 8" id="KW-0645">Protease</keyword>
<keyword evidence="3 8" id="KW-0732">Signal</keyword>
<dbReference type="RefSeq" id="WP_133392889.1">
    <property type="nucleotide sequence ID" value="NZ_SMTG01000002.1"/>
</dbReference>
<dbReference type="GO" id="GO:0042597">
    <property type="term" value="C:periplasmic space"/>
    <property type="evidence" value="ECO:0007669"/>
    <property type="project" value="UniProtKB-SubCell"/>
</dbReference>
<dbReference type="GO" id="GO:0051603">
    <property type="term" value="P:proteolysis involved in protein catabolic process"/>
    <property type="evidence" value="ECO:0007669"/>
    <property type="project" value="TreeGrafter"/>
</dbReference>
<feature type="chain" id="PRO_5021054922" description="Putative beta-barrel assembly-enhancing protease" evidence="8">
    <location>
        <begin position="34"/>
        <end position="557"/>
    </location>
</feature>
<comment type="subcellular location">
    <subcellularLocation>
        <location evidence="8">Periplasm</location>
    </subcellularLocation>
</comment>
<keyword evidence="2 8" id="KW-0479">Metal-binding</keyword>
<feature type="region of interest" description="Disordered" evidence="9">
    <location>
        <begin position="271"/>
        <end position="299"/>
    </location>
</feature>
<dbReference type="PANTHER" id="PTHR22726:SF1">
    <property type="entry name" value="METALLOENDOPEPTIDASE OMA1, MITOCHONDRIAL"/>
    <property type="match status" value="1"/>
</dbReference>
<dbReference type="InterPro" id="IPR051156">
    <property type="entry name" value="Mito/Outer_Membr_Metalloprot"/>
</dbReference>
<feature type="binding site" evidence="8">
    <location>
        <position position="141"/>
    </location>
    <ligand>
        <name>Zn(2+)</name>
        <dbReference type="ChEBI" id="CHEBI:29105"/>
        <note>catalytic</note>
    </ligand>
</feature>
<feature type="signal peptide" evidence="8">
    <location>
        <begin position="1"/>
        <end position="33"/>
    </location>
</feature>
<comment type="function">
    <text evidence="8">Functions as both a chaperone and a metalloprotease. Maintains the integrity of the outer membrane by promoting either the assembly or the elimination of outer membrane proteins, depending on their folding state.</text>
</comment>
<dbReference type="GO" id="GO:0016020">
    <property type="term" value="C:membrane"/>
    <property type="evidence" value="ECO:0007669"/>
    <property type="project" value="InterPro"/>
</dbReference>
<name>A0A4R5UDS6_9GAMM</name>
<keyword evidence="6 8" id="KW-0862">Zinc</keyword>
<dbReference type="InterPro" id="IPR001915">
    <property type="entry name" value="Peptidase_M48"/>
</dbReference>
<evidence type="ECO:0000256" key="2">
    <source>
        <dbReference type="ARBA" id="ARBA00022723"/>
    </source>
</evidence>
<feature type="binding site" evidence="8">
    <location>
        <position position="211"/>
    </location>
    <ligand>
        <name>Zn(2+)</name>
        <dbReference type="ChEBI" id="CHEBI:29105"/>
        <note>catalytic</note>
    </ligand>
</feature>
<evidence type="ECO:0000256" key="8">
    <source>
        <dbReference type="HAMAP-Rule" id="MF_00997"/>
    </source>
</evidence>
<dbReference type="HAMAP" id="MF_00997">
    <property type="entry name" value="Protease_BepA"/>
    <property type="match status" value="1"/>
</dbReference>
<keyword evidence="12" id="KW-1185">Reference proteome</keyword>
<evidence type="ECO:0000256" key="7">
    <source>
        <dbReference type="ARBA" id="ARBA00023049"/>
    </source>
</evidence>
<dbReference type="Gene3D" id="3.30.2010.10">
    <property type="entry name" value="Metalloproteases ('zincins'), catalytic domain"/>
    <property type="match status" value="1"/>
</dbReference>
<keyword evidence="4 8" id="KW-0574">Periplasm</keyword>
<dbReference type="OrthoDB" id="9810445at2"/>
<evidence type="ECO:0000256" key="5">
    <source>
        <dbReference type="ARBA" id="ARBA00022801"/>
    </source>
</evidence>
<dbReference type="SUPFAM" id="SSF48452">
    <property type="entry name" value="TPR-like"/>
    <property type="match status" value="1"/>
</dbReference>
<feature type="binding site" evidence="8">
    <location>
        <position position="145"/>
    </location>
    <ligand>
        <name>Zn(2+)</name>
        <dbReference type="ChEBI" id="CHEBI:29105"/>
        <note>catalytic</note>
    </ligand>
</feature>
<comment type="similarity">
    <text evidence="8">Belongs to the peptidase M48 family. BepA subfamily.</text>
</comment>
<evidence type="ECO:0000256" key="3">
    <source>
        <dbReference type="ARBA" id="ARBA00022729"/>
    </source>
</evidence>
<evidence type="ECO:0000256" key="9">
    <source>
        <dbReference type="SAM" id="MobiDB-lite"/>
    </source>
</evidence>
<evidence type="ECO:0000256" key="6">
    <source>
        <dbReference type="ARBA" id="ARBA00022833"/>
    </source>
</evidence>
<dbReference type="InterPro" id="IPR030873">
    <property type="entry name" value="Protease_BepA"/>
</dbReference>
<evidence type="ECO:0000256" key="1">
    <source>
        <dbReference type="ARBA" id="ARBA00022670"/>
    </source>
</evidence>
<dbReference type="PANTHER" id="PTHR22726">
    <property type="entry name" value="METALLOENDOPEPTIDASE OMA1"/>
    <property type="match status" value="1"/>
</dbReference>
<organism evidence="11 12">
    <name type="scientific">Luteimonas terrae</name>
    <dbReference type="NCBI Taxonomy" id="1530191"/>
    <lineage>
        <taxon>Bacteria</taxon>
        <taxon>Pseudomonadati</taxon>
        <taxon>Pseudomonadota</taxon>
        <taxon>Gammaproteobacteria</taxon>
        <taxon>Lysobacterales</taxon>
        <taxon>Lysobacteraceae</taxon>
        <taxon>Luteimonas</taxon>
    </lineage>
</organism>
<dbReference type="GO" id="GO:0004222">
    <property type="term" value="F:metalloendopeptidase activity"/>
    <property type="evidence" value="ECO:0007669"/>
    <property type="project" value="InterPro"/>
</dbReference>
<dbReference type="Pfam" id="PF01435">
    <property type="entry name" value="Peptidase_M48"/>
    <property type="match status" value="1"/>
</dbReference>
<dbReference type="AlphaFoldDB" id="A0A4R5UDS6"/>
<keyword evidence="5 8" id="KW-0378">Hydrolase</keyword>